<evidence type="ECO:0000313" key="3">
    <source>
        <dbReference type="Proteomes" id="UP000077069"/>
    </source>
</evidence>
<sequence length="308" mass="34878">MHDLSAVIHTKHLDHILDINTSSGFAMVGPNVAMKKLVRTYIETWHDTGSGTVFPRYDKSLGAIGISKALRIMLMPALKWVELNCIPVRDAGAAMETLGQLAQDPKKGVLEALIYGPEAQPYVATAVGKLTTASNHSQAIFSTPDKEWFYEHSHHASESTESTPVTDTTSSVHDLIVPQDPTSDMLEYRYLGSNLKIHPLPLSPVRQWPENRASTFGETHRQTEQSLHRLGGFKRLYSRNYYAEEEFWQKYPKEEYDQLRVKYHAELPLWKKSEAPARKTGLPKQKSFWDRLFARTGVVAMNHAQGYV</sequence>
<dbReference type="STRING" id="1460663.A0A177BW49"/>
<dbReference type="OrthoDB" id="3780024at2759"/>
<dbReference type="Proteomes" id="UP000077069">
    <property type="component" value="Unassembled WGS sequence"/>
</dbReference>
<name>A0A177BW49_9PLEO</name>
<dbReference type="PANTHER" id="PTHR10801:SF0">
    <property type="entry name" value="DELTA(24)-STEROL REDUCTASE"/>
    <property type="match status" value="1"/>
</dbReference>
<accession>A0A177BW49</accession>
<dbReference type="EMBL" id="KV441561">
    <property type="protein sequence ID" value="OAF99642.1"/>
    <property type="molecule type" value="Genomic_DNA"/>
</dbReference>
<gene>
    <name evidence="2" type="ORF">CC84DRAFT_1209964</name>
</gene>
<dbReference type="InParanoid" id="A0A177BW49"/>
<protein>
    <submittedName>
        <fullName evidence="2">Uncharacterized protein</fullName>
    </submittedName>
</protein>
<reference evidence="2 3" key="1">
    <citation type="submission" date="2016-05" db="EMBL/GenBank/DDBJ databases">
        <title>Comparative analysis of secretome profiles of manganese(II)-oxidizing ascomycete fungi.</title>
        <authorList>
            <consortium name="DOE Joint Genome Institute"/>
            <person name="Zeiner C.A."/>
            <person name="Purvine S.O."/>
            <person name="Zink E.M."/>
            <person name="Wu S."/>
            <person name="Pasa-Tolic L."/>
            <person name="Chaput D.L."/>
            <person name="Haridas S."/>
            <person name="Grigoriev I.V."/>
            <person name="Santelli C.M."/>
            <person name="Hansel C.M."/>
        </authorList>
    </citation>
    <scope>NUCLEOTIDE SEQUENCE [LARGE SCALE GENOMIC DNA]</scope>
    <source>
        <strain evidence="2 3">AP3s5-JAC2a</strain>
    </source>
</reference>
<organism evidence="2 3">
    <name type="scientific">Paraphaeosphaeria sporulosa</name>
    <dbReference type="NCBI Taxonomy" id="1460663"/>
    <lineage>
        <taxon>Eukaryota</taxon>
        <taxon>Fungi</taxon>
        <taxon>Dikarya</taxon>
        <taxon>Ascomycota</taxon>
        <taxon>Pezizomycotina</taxon>
        <taxon>Dothideomycetes</taxon>
        <taxon>Pleosporomycetidae</taxon>
        <taxon>Pleosporales</taxon>
        <taxon>Massarineae</taxon>
        <taxon>Didymosphaeriaceae</taxon>
        <taxon>Paraphaeosphaeria</taxon>
    </lineage>
</organism>
<dbReference type="InterPro" id="IPR040165">
    <property type="entry name" value="Diminuto-like"/>
</dbReference>
<keyword evidence="3" id="KW-1185">Reference proteome</keyword>
<dbReference type="GO" id="GO:0005737">
    <property type="term" value="C:cytoplasm"/>
    <property type="evidence" value="ECO:0007669"/>
    <property type="project" value="TreeGrafter"/>
</dbReference>
<proteinExistence type="predicted"/>
<dbReference type="AlphaFoldDB" id="A0A177BW49"/>
<evidence type="ECO:0000256" key="1">
    <source>
        <dbReference type="ARBA" id="ARBA00023002"/>
    </source>
</evidence>
<dbReference type="PANTHER" id="PTHR10801">
    <property type="entry name" value="24-DEHYDROCHOLESTEROL REDUCTASE"/>
    <property type="match status" value="1"/>
</dbReference>
<dbReference type="GO" id="GO:0016020">
    <property type="term" value="C:membrane"/>
    <property type="evidence" value="ECO:0007669"/>
    <property type="project" value="TreeGrafter"/>
</dbReference>
<evidence type="ECO:0000313" key="2">
    <source>
        <dbReference type="EMBL" id="OAF99642.1"/>
    </source>
</evidence>
<dbReference type="GO" id="GO:0000246">
    <property type="term" value="F:Delta24(24-1) sterol reductase activity"/>
    <property type="evidence" value="ECO:0007669"/>
    <property type="project" value="TreeGrafter"/>
</dbReference>
<dbReference type="GeneID" id="28765740"/>
<dbReference type="RefSeq" id="XP_018030008.1">
    <property type="nucleotide sequence ID" value="XM_018182254.1"/>
</dbReference>
<keyword evidence="1" id="KW-0560">Oxidoreductase</keyword>
<dbReference type="GO" id="GO:0008202">
    <property type="term" value="P:steroid metabolic process"/>
    <property type="evidence" value="ECO:0007669"/>
    <property type="project" value="TreeGrafter"/>
</dbReference>